<evidence type="ECO:0000313" key="1">
    <source>
        <dbReference type="EMBL" id="CAH6719564.1"/>
    </source>
</evidence>
<dbReference type="EMBL" id="CALSDN010000002">
    <property type="protein sequence ID" value="CAH6719564.1"/>
    <property type="molecule type" value="Genomic_DNA"/>
</dbReference>
<accession>A0ACA9Y3M4</accession>
<protein>
    <submittedName>
        <fullName evidence="1">Cell wall transcription factor Ace2p</fullName>
    </submittedName>
</protein>
<sequence length="580" mass="65505">MNQYSDWDQTVLKNEAALDNYLEYDDIEDLFNQTLSGIQDLDVPTGFVNELSNNNQTHFNSLSLSHGASNSMNFYHQKGHSRKISGTAIFGFDNHTRELSIDINDKDKSISPVQLLRTVQHSNSNSLSNSQQPSLNRPGSASITGSPSPKLTGIKEEPKKKTDYIVTNTNPKSYKFPPSPSPTPSNLPMRTGTPRVSYSAKYLQELGRINSNSKSPVYADDIEPLLEKPHSDYELKYVPIPINEPISNPQSRQSSPQQAQQIQRIQREGQRIQGQQKIQHNLQNFNTYLPPPSPPTLSHGSPEQSSPEPQSYNGDSPQHLTSSPGHEENLFYNPQFFSDDNQFFPSDYSSPSKSINSSPIKNYYSSPLRNINDYDETVDADNTIPQMTPLKPTQPITPSRNKVILEWSPIVSPNAKSNKDVKLAIRQSSAKKRIKKTSLLPPGELDKYWEGPNEEKFFICTYKDCGKKFTRRYNVRSHIQTHLSDRPFSCAYCPKKFVRQHDLNRHVKGHLESRPCECPCGKQFARVDAMRKHRIRNICEGGIQLNSNEVAQLPLGNVEYSSPIKYENNLLGHVGELGGF</sequence>
<reference evidence="1" key="1">
    <citation type="submission" date="2022-06" db="EMBL/GenBank/DDBJ databases">
        <authorList>
            <person name="Legras J.-L."/>
            <person name="Devillers H."/>
            <person name="Grondin C."/>
        </authorList>
    </citation>
    <scope>NUCLEOTIDE SEQUENCE</scope>
    <source>
        <strain evidence="1">CLIB 1444</strain>
    </source>
</reference>
<name>A0ACA9Y3M4_9ASCO</name>
<organism evidence="1 2">
    <name type="scientific">[Candida] jaroonii</name>
    <dbReference type="NCBI Taxonomy" id="467808"/>
    <lineage>
        <taxon>Eukaryota</taxon>
        <taxon>Fungi</taxon>
        <taxon>Dikarya</taxon>
        <taxon>Ascomycota</taxon>
        <taxon>Saccharomycotina</taxon>
        <taxon>Pichiomycetes</taxon>
        <taxon>Debaryomycetaceae</taxon>
        <taxon>Yamadazyma</taxon>
    </lineage>
</organism>
<evidence type="ECO:0000313" key="2">
    <source>
        <dbReference type="Proteomes" id="UP001152531"/>
    </source>
</evidence>
<gene>
    <name evidence="1" type="ORF">CLIB1444_02S11452</name>
</gene>
<dbReference type="Proteomes" id="UP001152531">
    <property type="component" value="Unassembled WGS sequence"/>
</dbReference>
<proteinExistence type="predicted"/>
<keyword evidence="2" id="KW-1185">Reference proteome</keyword>
<comment type="caution">
    <text evidence="1">The sequence shown here is derived from an EMBL/GenBank/DDBJ whole genome shotgun (WGS) entry which is preliminary data.</text>
</comment>